<evidence type="ECO:0000313" key="2">
    <source>
        <dbReference type="EMBL" id="GMH18534.1"/>
    </source>
</evidence>
<name>A0AAD3SWV0_NEPGR</name>
<keyword evidence="3" id="KW-1185">Reference proteome</keyword>
<keyword evidence="1" id="KW-0812">Transmembrane</keyword>
<comment type="caution">
    <text evidence="2">The sequence shown here is derived from an EMBL/GenBank/DDBJ whole genome shotgun (WGS) entry which is preliminary data.</text>
</comment>
<proteinExistence type="predicted"/>
<organism evidence="2 3">
    <name type="scientific">Nepenthes gracilis</name>
    <name type="common">Slender pitcher plant</name>
    <dbReference type="NCBI Taxonomy" id="150966"/>
    <lineage>
        <taxon>Eukaryota</taxon>
        <taxon>Viridiplantae</taxon>
        <taxon>Streptophyta</taxon>
        <taxon>Embryophyta</taxon>
        <taxon>Tracheophyta</taxon>
        <taxon>Spermatophyta</taxon>
        <taxon>Magnoliopsida</taxon>
        <taxon>eudicotyledons</taxon>
        <taxon>Gunneridae</taxon>
        <taxon>Pentapetalae</taxon>
        <taxon>Caryophyllales</taxon>
        <taxon>Nepenthaceae</taxon>
        <taxon>Nepenthes</taxon>
    </lineage>
</organism>
<protein>
    <submittedName>
        <fullName evidence="2">Uncharacterized protein</fullName>
    </submittedName>
</protein>
<keyword evidence="1" id="KW-1133">Transmembrane helix</keyword>
<evidence type="ECO:0000313" key="3">
    <source>
        <dbReference type="Proteomes" id="UP001279734"/>
    </source>
</evidence>
<accession>A0AAD3SWV0</accession>
<evidence type="ECO:0000256" key="1">
    <source>
        <dbReference type="SAM" id="Phobius"/>
    </source>
</evidence>
<dbReference type="EMBL" id="BSYO01000019">
    <property type="protein sequence ID" value="GMH18534.1"/>
    <property type="molecule type" value="Genomic_DNA"/>
</dbReference>
<reference evidence="2" key="1">
    <citation type="submission" date="2023-05" db="EMBL/GenBank/DDBJ databases">
        <title>Nepenthes gracilis genome sequencing.</title>
        <authorList>
            <person name="Fukushima K."/>
        </authorList>
    </citation>
    <scope>NUCLEOTIDE SEQUENCE</scope>
    <source>
        <strain evidence="2">SING2019-196</strain>
    </source>
</reference>
<sequence length="258" mass="27467">MSDFPTIPVSRREFSKRRIRVSSVTHPSPALGDISTSSPPPIRSAIFKSMIGMSVSPPLTHPPASARGLSGADYAALELPVSVAHQNLTDLSQAAGASEAKTTGPVPALAGFLGALPGRLPPSDPSRLPSEPLLWIHRGPLSFVDMAGELGRLGSSFSAVTFGSELTFYLSFLSTTVLCCYVVAFDVRFNIMDNLFGRFFFGSGCYCNGVASMLIESGSRTVLLSGAMGEISFAPSTVWGLYCLRLKLCGLRILIPCW</sequence>
<gene>
    <name evidence="2" type="ORF">Nepgr_020375</name>
</gene>
<dbReference type="Proteomes" id="UP001279734">
    <property type="component" value="Unassembled WGS sequence"/>
</dbReference>
<feature type="transmembrane region" description="Helical" evidence="1">
    <location>
        <begin position="166"/>
        <end position="184"/>
    </location>
</feature>
<dbReference type="AlphaFoldDB" id="A0AAD3SWV0"/>
<keyword evidence="1" id="KW-0472">Membrane</keyword>